<dbReference type="SMART" id="SM00644">
    <property type="entry name" value="Ami_2"/>
    <property type="match status" value="1"/>
</dbReference>
<dbReference type="PANTHER" id="PTHR11022">
    <property type="entry name" value="PEPTIDOGLYCAN RECOGNITION PROTEIN"/>
    <property type="match status" value="1"/>
</dbReference>
<feature type="region of interest" description="Disordered" evidence="2">
    <location>
        <begin position="105"/>
        <end position="127"/>
    </location>
</feature>
<name>A0ABP4AN83_9ACTN</name>
<comment type="caution">
    <text evidence="6">The sequence shown here is derived from an EMBL/GenBank/DDBJ whole genome shotgun (WGS) entry which is preliminary data.</text>
</comment>
<dbReference type="SMART" id="SM00701">
    <property type="entry name" value="PGRP"/>
    <property type="match status" value="1"/>
</dbReference>
<feature type="domain" description="Peptidoglycan recognition protein family" evidence="5">
    <location>
        <begin position="185"/>
        <end position="339"/>
    </location>
</feature>
<organism evidence="6 7">
    <name type="scientific">Kribbella koreensis</name>
    <dbReference type="NCBI Taxonomy" id="57909"/>
    <lineage>
        <taxon>Bacteria</taxon>
        <taxon>Bacillati</taxon>
        <taxon>Actinomycetota</taxon>
        <taxon>Actinomycetes</taxon>
        <taxon>Propionibacteriales</taxon>
        <taxon>Kribbellaceae</taxon>
        <taxon>Kribbella</taxon>
    </lineage>
</organism>
<dbReference type="InterPro" id="IPR013207">
    <property type="entry name" value="LGFP"/>
</dbReference>
<dbReference type="Pfam" id="PF01510">
    <property type="entry name" value="Amidase_2"/>
    <property type="match status" value="1"/>
</dbReference>
<dbReference type="Proteomes" id="UP001500542">
    <property type="component" value="Unassembled WGS sequence"/>
</dbReference>
<evidence type="ECO:0000256" key="3">
    <source>
        <dbReference type="SAM" id="SignalP"/>
    </source>
</evidence>
<evidence type="ECO:0000256" key="2">
    <source>
        <dbReference type="SAM" id="MobiDB-lite"/>
    </source>
</evidence>
<keyword evidence="7" id="KW-1185">Reference proteome</keyword>
<reference evidence="7" key="1">
    <citation type="journal article" date="2019" name="Int. J. Syst. Evol. Microbiol.">
        <title>The Global Catalogue of Microorganisms (GCM) 10K type strain sequencing project: providing services to taxonomists for standard genome sequencing and annotation.</title>
        <authorList>
            <consortium name="The Broad Institute Genomics Platform"/>
            <consortium name="The Broad Institute Genome Sequencing Center for Infectious Disease"/>
            <person name="Wu L."/>
            <person name="Ma J."/>
        </authorList>
    </citation>
    <scope>NUCLEOTIDE SEQUENCE [LARGE SCALE GENOMIC DNA]</scope>
    <source>
        <strain evidence="7">JCM 10977</strain>
    </source>
</reference>
<dbReference type="InterPro" id="IPR002502">
    <property type="entry name" value="Amidase_domain"/>
</dbReference>
<feature type="chain" id="PRO_5046651866" description="LGFP repeat-containing protein" evidence="3">
    <location>
        <begin position="33"/>
        <end position="535"/>
    </location>
</feature>
<evidence type="ECO:0000313" key="7">
    <source>
        <dbReference type="Proteomes" id="UP001500542"/>
    </source>
</evidence>
<evidence type="ECO:0000313" key="6">
    <source>
        <dbReference type="EMBL" id="GAA0938925.1"/>
    </source>
</evidence>
<dbReference type="RefSeq" id="WP_343968850.1">
    <property type="nucleotide sequence ID" value="NZ_BAAAHK010000007.1"/>
</dbReference>
<accession>A0ABP4AN83</accession>
<feature type="signal peptide" evidence="3">
    <location>
        <begin position="1"/>
        <end position="32"/>
    </location>
</feature>
<dbReference type="Pfam" id="PF08310">
    <property type="entry name" value="LGFP"/>
    <property type="match status" value="2"/>
</dbReference>
<proteinExistence type="inferred from homology"/>
<evidence type="ECO:0000259" key="4">
    <source>
        <dbReference type="SMART" id="SM00644"/>
    </source>
</evidence>
<keyword evidence="3" id="KW-0732">Signal</keyword>
<sequence length="535" mass="59223">MSKTFSPRLALTAVTGLALFVPLAPTPGQATAEQAEQTQRPTIDPDYVEIPLQQSGQYATAAAQETKPFGLVGVTWPYRKNSAPVQVKVRILRNGSWEAWETLKVEDDHGPATGTTEGSERSGTEPYWVGTANGIQTSLTTTDGTKITDAKVALVNPGIRATDDDPATTQDPIQANTAKAPYPMPLMVTRRGWGADERLRALNGKSCIKPKYTGTIQAAFVHHTADRNNYTRAQVPAMVRSMYAYHVRSRGWCDLGYNFLVDRFGRAFEGRYGGAQLPVLGAHTGSFNANSFGVSLIGNFDQVAPPAPMLETTARIIAWKMDANYRSPTATIVLDGSKLHTVSGHRDTKATACPGKNLYAKLPWLKQRILTLMSRGVSTEIYRYAVKLGGFRVTGQPFWGEHRTRTGRATYFKARDIYWSPKTGAHSVRSLFRTRYRQLGGPDGVLKQPTSEYRLGRAGNSKVQSFQNGGLYWSKRTGMRPVAGMIHRKYAALGAERSRLGLPTTDMYRIKGGLRQRFQHGWLTYNNHERKVFIS</sequence>
<dbReference type="EMBL" id="BAAAHK010000007">
    <property type="protein sequence ID" value="GAA0938925.1"/>
    <property type="molecule type" value="Genomic_DNA"/>
</dbReference>
<comment type="similarity">
    <text evidence="1">Belongs to the N-acetylmuramoyl-L-alanine amidase 2 family.</text>
</comment>
<evidence type="ECO:0000259" key="5">
    <source>
        <dbReference type="SMART" id="SM00701"/>
    </source>
</evidence>
<gene>
    <name evidence="6" type="ORF">GCM10009554_28250</name>
</gene>
<dbReference type="InterPro" id="IPR036505">
    <property type="entry name" value="Amidase/PGRP_sf"/>
</dbReference>
<dbReference type="PANTHER" id="PTHR11022:SF41">
    <property type="entry name" value="PEPTIDOGLYCAN-RECOGNITION PROTEIN LC-RELATED"/>
    <property type="match status" value="1"/>
</dbReference>
<protein>
    <recommendedName>
        <fullName evidence="8">LGFP repeat-containing protein</fullName>
    </recommendedName>
</protein>
<dbReference type="Gene3D" id="3.40.80.10">
    <property type="entry name" value="Peptidoglycan recognition protein-like"/>
    <property type="match status" value="1"/>
</dbReference>
<dbReference type="InterPro" id="IPR006619">
    <property type="entry name" value="PGRP_domain_met/bac"/>
</dbReference>
<evidence type="ECO:0000256" key="1">
    <source>
        <dbReference type="ARBA" id="ARBA00007553"/>
    </source>
</evidence>
<evidence type="ECO:0008006" key="8">
    <source>
        <dbReference type="Google" id="ProtNLM"/>
    </source>
</evidence>
<feature type="domain" description="N-acetylmuramoyl-L-alanine amidase" evidence="4">
    <location>
        <begin position="203"/>
        <end position="355"/>
    </location>
</feature>
<dbReference type="InterPro" id="IPR015510">
    <property type="entry name" value="PGRP"/>
</dbReference>
<dbReference type="CDD" id="cd06583">
    <property type="entry name" value="PGRP"/>
    <property type="match status" value="1"/>
</dbReference>
<dbReference type="SUPFAM" id="SSF55846">
    <property type="entry name" value="N-acetylmuramoyl-L-alanine amidase-like"/>
    <property type="match status" value="1"/>
</dbReference>